<feature type="compositionally biased region" description="Basic and acidic residues" evidence="1">
    <location>
        <begin position="1"/>
        <end position="23"/>
    </location>
</feature>
<proteinExistence type="predicted"/>
<feature type="region of interest" description="Disordered" evidence="1">
    <location>
        <begin position="1"/>
        <end position="39"/>
    </location>
</feature>
<reference evidence="2 3" key="1">
    <citation type="submission" date="2020-09" db="EMBL/GenBank/DDBJ databases">
        <title>De no assembly of potato wild relative species, Solanum commersonii.</title>
        <authorList>
            <person name="Cho K."/>
        </authorList>
    </citation>
    <scope>NUCLEOTIDE SEQUENCE [LARGE SCALE GENOMIC DNA]</scope>
    <source>
        <strain evidence="2">LZ3.2</strain>
        <tissue evidence="2">Leaf</tissue>
    </source>
</reference>
<evidence type="ECO:0000313" key="3">
    <source>
        <dbReference type="Proteomes" id="UP000824120"/>
    </source>
</evidence>
<dbReference type="EMBL" id="JACXVP010000010">
    <property type="protein sequence ID" value="KAG5581418.1"/>
    <property type="molecule type" value="Genomic_DNA"/>
</dbReference>
<evidence type="ECO:0000256" key="1">
    <source>
        <dbReference type="SAM" id="MobiDB-lite"/>
    </source>
</evidence>
<dbReference type="AlphaFoldDB" id="A0A9J5X0A3"/>
<sequence>MIKVNIEKLKKDSPSSSKVQKDKTPKKRGRKFAPTISRPSLPKAHTRVRFIIEFKEKIPSGEMKKLALVLPSYHQDNGFFDQSERTY</sequence>
<accession>A0A9J5X0A3</accession>
<gene>
    <name evidence="2" type="ORF">H5410_052045</name>
</gene>
<name>A0A9J5X0A3_SOLCO</name>
<keyword evidence="3" id="KW-1185">Reference proteome</keyword>
<comment type="caution">
    <text evidence="2">The sequence shown here is derived from an EMBL/GenBank/DDBJ whole genome shotgun (WGS) entry which is preliminary data.</text>
</comment>
<protein>
    <submittedName>
        <fullName evidence="2">Uncharacterized protein</fullName>
    </submittedName>
</protein>
<organism evidence="2 3">
    <name type="scientific">Solanum commersonii</name>
    <name type="common">Commerson's wild potato</name>
    <name type="synonym">Commerson's nightshade</name>
    <dbReference type="NCBI Taxonomy" id="4109"/>
    <lineage>
        <taxon>Eukaryota</taxon>
        <taxon>Viridiplantae</taxon>
        <taxon>Streptophyta</taxon>
        <taxon>Embryophyta</taxon>
        <taxon>Tracheophyta</taxon>
        <taxon>Spermatophyta</taxon>
        <taxon>Magnoliopsida</taxon>
        <taxon>eudicotyledons</taxon>
        <taxon>Gunneridae</taxon>
        <taxon>Pentapetalae</taxon>
        <taxon>asterids</taxon>
        <taxon>lamiids</taxon>
        <taxon>Solanales</taxon>
        <taxon>Solanaceae</taxon>
        <taxon>Solanoideae</taxon>
        <taxon>Solaneae</taxon>
        <taxon>Solanum</taxon>
    </lineage>
</organism>
<evidence type="ECO:0000313" key="2">
    <source>
        <dbReference type="EMBL" id="KAG5581418.1"/>
    </source>
</evidence>
<dbReference type="Proteomes" id="UP000824120">
    <property type="component" value="Chromosome 10"/>
</dbReference>